<gene>
    <name evidence="1" type="ORF">CSW14_06430</name>
</gene>
<name>A0A430VRF3_THESC</name>
<comment type="caution">
    <text evidence="1">The sequence shown here is derived from an EMBL/GenBank/DDBJ whole genome shotgun (WGS) entry which is preliminary data.</text>
</comment>
<evidence type="ECO:0000313" key="2">
    <source>
        <dbReference type="Proteomes" id="UP000287467"/>
    </source>
</evidence>
<dbReference type="InterPro" id="IPR052924">
    <property type="entry name" value="OsmC/Ohr_hydroprdx_reductase"/>
</dbReference>
<protein>
    <submittedName>
        <fullName evidence="1">Osmotically inducible protein OsmC</fullName>
    </submittedName>
</protein>
<dbReference type="PANTHER" id="PTHR35368:SF1">
    <property type="entry name" value="HYDROPEROXIDE REDUCTASE"/>
    <property type="match status" value="1"/>
</dbReference>
<dbReference type="PANTHER" id="PTHR35368">
    <property type="entry name" value="HYDROPEROXIDE REDUCTASE"/>
    <property type="match status" value="1"/>
</dbReference>
<proteinExistence type="predicted"/>
<sequence>MAATVRVELSQLGPSTSEGVVRGKHRVLVDRPVEKGGEDRGAMGGELLLVALGGCFLSNLLAAIRAREAPIQEVRVVVEGTLAEAPPRYRQIRMEVQARTEDRALLEKLVTMAERACIVANTLRGGVDLEVRVV</sequence>
<dbReference type="EMBL" id="PEMW01000182">
    <property type="protein sequence ID" value="RTI55704.1"/>
    <property type="molecule type" value="Genomic_DNA"/>
</dbReference>
<dbReference type="Pfam" id="PF02566">
    <property type="entry name" value="OsmC"/>
    <property type="match status" value="1"/>
</dbReference>
<dbReference type="RefSeq" id="WP_126248099.1">
    <property type="nucleotide sequence ID" value="NZ_PEMW01000182.1"/>
</dbReference>
<dbReference type="InterPro" id="IPR003718">
    <property type="entry name" value="OsmC/Ohr_fam"/>
</dbReference>
<reference evidence="1 2" key="1">
    <citation type="journal article" date="2019" name="Extremophiles">
        <title>Biogeography of thermophiles and predominance of Thermus scotoductus in domestic water heaters.</title>
        <authorList>
            <person name="Wilpiszeski R.L."/>
            <person name="Zhang Z."/>
            <person name="House C.H."/>
        </authorList>
    </citation>
    <scope>NUCLEOTIDE SEQUENCE [LARGE SCALE GENOMIC DNA]</scope>
    <source>
        <strain evidence="1 2">1_S1</strain>
    </source>
</reference>
<accession>A0A430VRF3</accession>
<dbReference type="SUPFAM" id="SSF82784">
    <property type="entry name" value="OsmC-like"/>
    <property type="match status" value="1"/>
</dbReference>
<dbReference type="Proteomes" id="UP000287467">
    <property type="component" value="Unassembled WGS sequence"/>
</dbReference>
<dbReference type="Gene3D" id="3.30.300.20">
    <property type="match status" value="1"/>
</dbReference>
<dbReference type="AlphaFoldDB" id="A0A430VRF3"/>
<dbReference type="InterPro" id="IPR036102">
    <property type="entry name" value="OsmC/Ohrsf"/>
</dbReference>
<dbReference type="InterPro" id="IPR015946">
    <property type="entry name" value="KH_dom-like_a/b"/>
</dbReference>
<evidence type="ECO:0000313" key="1">
    <source>
        <dbReference type="EMBL" id="RTI55704.1"/>
    </source>
</evidence>
<organism evidence="1 2">
    <name type="scientific">Thermus scotoductus</name>
    <dbReference type="NCBI Taxonomy" id="37636"/>
    <lineage>
        <taxon>Bacteria</taxon>
        <taxon>Thermotogati</taxon>
        <taxon>Deinococcota</taxon>
        <taxon>Deinococci</taxon>
        <taxon>Thermales</taxon>
        <taxon>Thermaceae</taxon>
        <taxon>Thermus</taxon>
    </lineage>
</organism>